<organism evidence="2 3">
    <name type="scientific">Ancylostoma caninum</name>
    <name type="common">Dog hookworm</name>
    <dbReference type="NCBI Taxonomy" id="29170"/>
    <lineage>
        <taxon>Eukaryota</taxon>
        <taxon>Metazoa</taxon>
        <taxon>Ecdysozoa</taxon>
        <taxon>Nematoda</taxon>
        <taxon>Chromadorea</taxon>
        <taxon>Rhabditida</taxon>
        <taxon>Rhabditina</taxon>
        <taxon>Rhabditomorpha</taxon>
        <taxon>Strongyloidea</taxon>
        <taxon>Ancylostomatidae</taxon>
        <taxon>Ancylostomatinae</taxon>
        <taxon>Ancylostoma</taxon>
    </lineage>
</organism>
<accession>A0A368G0L4</accession>
<proteinExistence type="predicted"/>
<dbReference type="AlphaFoldDB" id="A0A368G0L4"/>
<feature type="signal peptide" evidence="1">
    <location>
        <begin position="1"/>
        <end position="21"/>
    </location>
</feature>
<dbReference type="OrthoDB" id="5828086at2759"/>
<comment type="caution">
    <text evidence="2">The sequence shown here is derived from an EMBL/GenBank/DDBJ whole genome shotgun (WGS) entry which is preliminary data.</text>
</comment>
<protein>
    <submittedName>
        <fullName evidence="2">Uncharacterized protein</fullName>
    </submittedName>
</protein>
<sequence>MLIRVQTALCLVLFQSWLIHGQVTSAPFYSNQQAGIPLLNKVQFADFQGGNNYNCMFHDNFLNGVDATKIIGPFMSPFMDMFDVMQGNAKARAYADKVAREREESPLSTSRSIFEMFERLQRPTTTTTPQPPLIERLIRPYLEPWQKQINDFGKDMGFTATTTPSPTVATTAKENLFEKSMKLFFPSFQEEVTTITTTTTTAPKLFDASMFEKFEKLFFPRLKRDVHQRRKREPSIQPLPNPDLFNPFRELEKPILELANPFKPNPLMSLFTTPLPLSELPPIEKPKLLDMPIPTATLPAPQYKLQDPFYNPLYPNRKSKLFDMLAGGEAVRLLG</sequence>
<name>A0A368G0L4_ANCCA</name>
<feature type="chain" id="PRO_5016705067" evidence="1">
    <location>
        <begin position="22"/>
        <end position="335"/>
    </location>
</feature>
<dbReference type="STRING" id="29170.A0A368G0L4"/>
<evidence type="ECO:0000313" key="3">
    <source>
        <dbReference type="Proteomes" id="UP000252519"/>
    </source>
</evidence>
<reference evidence="2 3" key="1">
    <citation type="submission" date="2014-10" db="EMBL/GenBank/DDBJ databases">
        <title>Draft genome of the hookworm Ancylostoma caninum.</title>
        <authorList>
            <person name="Mitreva M."/>
        </authorList>
    </citation>
    <scope>NUCLEOTIDE SEQUENCE [LARGE SCALE GENOMIC DNA]</scope>
    <source>
        <strain evidence="2 3">Baltimore</strain>
    </source>
</reference>
<keyword evidence="1" id="KW-0732">Signal</keyword>
<keyword evidence="3" id="KW-1185">Reference proteome</keyword>
<evidence type="ECO:0000256" key="1">
    <source>
        <dbReference type="SAM" id="SignalP"/>
    </source>
</evidence>
<dbReference type="EMBL" id="JOJR01000587">
    <property type="protein sequence ID" value="RCN36127.1"/>
    <property type="molecule type" value="Genomic_DNA"/>
</dbReference>
<evidence type="ECO:0000313" key="2">
    <source>
        <dbReference type="EMBL" id="RCN36127.1"/>
    </source>
</evidence>
<dbReference type="Proteomes" id="UP000252519">
    <property type="component" value="Unassembled WGS sequence"/>
</dbReference>
<gene>
    <name evidence="2" type="ORF">ANCCAN_18003</name>
</gene>